<comment type="similarity">
    <text evidence="2">Belongs to the NAD(P)-dependent epimerase/dehydratase family.</text>
</comment>
<dbReference type="Gene3D" id="3.40.50.720">
    <property type="entry name" value="NAD(P)-binding Rossmann-like Domain"/>
    <property type="match status" value="1"/>
</dbReference>
<evidence type="ECO:0000256" key="2">
    <source>
        <dbReference type="ARBA" id="ARBA00007637"/>
    </source>
</evidence>
<dbReference type="AlphaFoldDB" id="A0A6J4S7E9"/>
<gene>
    <name evidence="4" type="ORF">AVDCRST_MAG39-584</name>
</gene>
<evidence type="ECO:0000256" key="1">
    <source>
        <dbReference type="ARBA" id="ARBA00005125"/>
    </source>
</evidence>
<accession>A0A6J4S7E9</accession>
<protein>
    <submittedName>
        <fullName evidence="4">CDP-paratose 2-epimerase</fullName>
        <ecNumber evidence="4">5.1.3.10</ecNumber>
    </submittedName>
</protein>
<name>A0A6J4S7E9_9SPHN</name>
<sequence length="340" mass="37771">MKLLVFGGCGFLGANLASEGLRLGHEVRVFDNLARRGADKNLGWLQEQGAFDFDLADVRSQEAVEEAVRAFRPDVIFHTAGQVAMTTSIADPRLDFETNVLGTVNVLEAVRLHSPASAVLFSSTNKVYGDLEDHRYSETPTRWLCDDFPRGFPESVPLDFRTPYGCSKGAADQYITDYALTFGLRTVVFRHSSIFGGRQFATADQGWIGWFVGQAIETAEAPGREPFTISGDGKQVRDVLFASDLVRCYFAAAEAIERTSGEAFNIGGGHSNSLSLLELFAALERELGIELRYRRLPPRTSDQKVFIADIAKAERLFGWRPEVDTTTGLRRMVDWVREAR</sequence>
<comment type="pathway">
    <text evidence="1">Bacterial outer membrane biogenesis; LPS O-antigen biosynthesis.</text>
</comment>
<evidence type="ECO:0000313" key="4">
    <source>
        <dbReference type="EMBL" id="CAA9488134.1"/>
    </source>
</evidence>
<dbReference type="GO" id="GO:0047732">
    <property type="term" value="F:CDP-abequose epimerase activity"/>
    <property type="evidence" value="ECO:0007669"/>
    <property type="project" value="UniProtKB-EC"/>
</dbReference>
<dbReference type="EC" id="5.1.3.10" evidence="4"/>
<dbReference type="PANTHER" id="PTHR43000">
    <property type="entry name" value="DTDP-D-GLUCOSE 4,6-DEHYDRATASE-RELATED"/>
    <property type="match status" value="1"/>
</dbReference>
<organism evidence="4">
    <name type="scientific">uncultured Sphingomonadaceae bacterium</name>
    <dbReference type="NCBI Taxonomy" id="169976"/>
    <lineage>
        <taxon>Bacteria</taxon>
        <taxon>Pseudomonadati</taxon>
        <taxon>Pseudomonadota</taxon>
        <taxon>Alphaproteobacteria</taxon>
        <taxon>Sphingomonadales</taxon>
        <taxon>Sphingomonadaceae</taxon>
        <taxon>environmental samples</taxon>
    </lineage>
</organism>
<reference evidence="4" key="1">
    <citation type="submission" date="2020-02" db="EMBL/GenBank/DDBJ databases">
        <authorList>
            <person name="Meier V. D."/>
        </authorList>
    </citation>
    <scope>NUCLEOTIDE SEQUENCE</scope>
    <source>
        <strain evidence="4">AVDCRST_MAG39</strain>
    </source>
</reference>
<dbReference type="InterPro" id="IPR001509">
    <property type="entry name" value="Epimerase_deHydtase"/>
</dbReference>
<dbReference type="EMBL" id="CADCVW010000026">
    <property type="protein sequence ID" value="CAA9488134.1"/>
    <property type="molecule type" value="Genomic_DNA"/>
</dbReference>
<keyword evidence="4" id="KW-0413">Isomerase</keyword>
<dbReference type="SUPFAM" id="SSF51735">
    <property type="entry name" value="NAD(P)-binding Rossmann-fold domains"/>
    <property type="match status" value="1"/>
</dbReference>
<feature type="domain" description="NAD-dependent epimerase/dehydratase" evidence="3">
    <location>
        <begin position="4"/>
        <end position="267"/>
    </location>
</feature>
<proteinExistence type="inferred from homology"/>
<evidence type="ECO:0000259" key="3">
    <source>
        <dbReference type="Pfam" id="PF01370"/>
    </source>
</evidence>
<dbReference type="Pfam" id="PF01370">
    <property type="entry name" value="Epimerase"/>
    <property type="match status" value="1"/>
</dbReference>
<dbReference type="InterPro" id="IPR036291">
    <property type="entry name" value="NAD(P)-bd_dom_sf"/>
</dbReference>